<evidence type="ECO:0000259" key="1">
    <source>
        <dbReference type="SMART" id="SM01020"/>
    </source>
</evidence>
<gene>
    <name evidence="2" type="ORF">PEVE_00021179</name>
</gene>
<name>A0ABN8SKP3_9CNID</name>
<dbReference type="InterPro" id="IPR012295">
    <property type="entry name" value="TBP_dom_sf"/>
</dbReference>
<dbReference type="SMART" id="SM01020">
    <property type="entry name" value="B2-adapt-app_C"/>
    <property type="match status" value="1"/>
</dbReference>
<dbReference type="Pfam" id="PF09066">
    <property type="entry name" value="B2-adapt-app_C"/>
    <property type="match status" value="1"/>
</dbReference>
<accession>A0ABN8SKP3</accession>
<protein>
    <recommendedName>
        <fullName evidence="1">Beta-adaptin appendage C-terminal subdomain domain-containing protein</fullName>
    </recommendedName>
</protein>
<proteinExistence type="predicted"/>
<dbReference type="SUPFAM" id="SSF55711">
    <property type="entry name" value="Subdomain of clathrin and coatomer appendage domain"/>
    <property type="match status" value="1"/>
</dbReference>
<dbReference type="InterPro" id="IPR015151">
    <property type="entry name" value="B-adaptin_app_sub_C"/>
</dbReference>
<evidence type="ECO:0000313" key="3">
    <source>
        <dbReference type="Proteomes" id="UP001159427"/>
    </source>
</evidence>
<dbReference type="Gene3D" id="3.30.310.10">
    <property type="entry name" value="TATA-Binding Protein"/>
    <property type="match status" value="1"/>
</dbReference>
<feature type="domain" description="Beta-adaptin appendage C-terminal subdomain" evidence="1">
    <location>
        <begin position="1"/>
        <end position="77"/>
    </location>
</feature>
<keyword evidence="3" id="KW-1185">Reference proteome</keyword>
<organism evidence="2 3">
    <name type="scientific">Porites evermanni</name>
    <dbReference type="NCBI Taxonomy" id="104178"/>
    <lineage>
        <taxon>Eukaryota</taxon>
        <taxon>Metazoa</taxon>
        <taxon>Cnidaria</taxon>
        <taxon>Anthozoa</taxon>
        <taxon>Hexacorallia</taxon>
        <taxon>Scleractinia</taxon>
        <taxon>Fungiina</taxon>
        <taxon>Poritidae</taxon>
        <taxon>Porites</taxon>
    </lineage>
</organism>
<evidence type="ECO:0000313" key="2">
    <source>
        <dbReference type="EMBL" id="CAH3191025.1"/>
    </source>
</evidence>
<reference evidence="2 3" key="1">
    <citation type="submission" date="2022-05" db="EMBL/GenBank/DDBJ databases">
        <authorList>
            <consortium name="Genoscope - CEA"/>
            <person name="William W."/>
        </authorList>
    </citation>
    <scope>NUCLEOTIDE SEQUENCE [LARGE SCALE GENOMIC DNA]</scope>
</reference>
<comment type="caution">
    <text evidence="2">The sequence shown here is derived from an EMBL/GenBank/DDBJ whole genome shotgun (WGS) entry which is preliminary data.</text>
</comment>
<dbReference type="InterPro" id="IPR009028">
    <property type="entry name" value="Coatomer/calthrin_app_sub_C"/>
</dbReference>
<sequence>MVDVAQSKLSANNVFTIAKRTVEGQDMLYQSLKFTNGIWVLAELKMQPGNPVVQLSLKTRAMDVVMGVQSMYETILHN</sequence>
<dbReference type="Proteomes" id="UP001159427">
    <property type="component" value="Unassembled WGS sequence"/>
</dbReference>
<dbReference type="EMBL" id="CALNXI010002835">
    <property type="protein sequence ID" value="CAH3191025.1"/>
    <property type="molecule type" value="Genomic_DNA"/>
</dbReference>